<evidence type="ECO:0000256" key="12">
    <source>
        <dbReference type="ARBA" id="ARBA00022982"/>
    </source>
</evidence>
<evidence type="ECO:0000256" key="6">
    <source>
        <dbReference type="ARBA" id="ARBA00022475"/>
    </source>
</evidence>
<evidence type="ECO:0000256" key="16">
    <source>
        <dbReference type="PIRNR" id="PIRNR000169"/>
    </source>
</evidence>
<feature type="transmembrane region" description="Helical" evidence="19">
    <location>
        <begin position="21"/>
        <end position="38"/>
    </location>
</feature>
<keyword evidence="7 16" id="KW-0997">Cell inner membrane</keyword>
<dbReference type="GO" id="GO:0009055">
    <property type="term" value="F:electron transfer activity"/>
    <property type="evidence" value="ECO:0007669"/>
    <property type="project" value="TreeGrafter"/>
</dbReference>
<keyword evidence="12 16" id="KW-0249">Electron transport</keyword>
<proteinExistence type="predicted"/>
<evidence type="ECO:0000256" key="4">
    <source>
        <dbReference type="ARBA" id="ARBA00019425"/>
    </source>
</evidence>
<evidence type="ECO:0000256" key="2">
    <source>
        <dbReference type="ARBA" id="ARBA00004429"/>
    </source>
</evidence>
<evidence type="ECO:0000256" key="19">
    <source>
        <dbReference type="SAM" id="Phobius"/>
    </source>
</evidence>
<dbReference type="RefSeq" id="WP_101521022.1">
    <property type="nucleotide sequence ID" value="NZ_PKLZ01000003.1"/>
</dbReference>
<evidence type="ECO:0000256" key="8">
    <source>
        <dbReference type="ARBA" id="ARBA00022532"/>
    </source>
</evidence>
<comment type="pathway">
    <text evidence="3 16">Carbohydrate metabolism; tricarboxylic acid cycle.</text>
</comment>
<keyword evidence="8 16" id="KW-0816">Tricarboxylic acid cycle</keyword>
<feature type="transmembrane region" description="Helical" evidence="19">
    <location>
        <begin position="99"/>
        <end position="118"/>
    </location>
</feature>
<evidence type="ECO:0000256" key="17">
    <source>
        <dbReference type="PIRSR" id="PIRSR000169-1"/>
    </source>
</evidence>
<reference evidence="21" key="1">
    <citation type="submission" date="2017-11" db="EMBL/GenBank/DDBJ databases">
        <title>The draft genome sequence of Chromatocurvus sp. F02.</title>
        <authorList>
            <person name="Du Z.-J."/>
            <person name="Chang Y.-Q."/>
        </authorList>
    </citation>
    <scope>NUCLEOTIDE SEQUENCE [LARGE SCALE GENOMIC DNA]</scope>
    <source>
        <strain evidence="21">F02</strain>
    </source>
</reference>
<evidence type="ECO:0000256" key="15">
    <source>
        <dbReference type="ARBA" id="ARBA00023136"/>
    </source>
</evidence>
<evidence type="ECO:0000256" key="5">
    <source>
        <dbReference type="ARBA" id="ARBA00022448"/>
    </source>
</evidence>
<dbReference type="GO" id="GO:0017004">
    <property type="term" value="P:cytochrome complex assembly"/>
    <property type="evidence" value="ECO:0007669"/>
    <property type="project" value="TreeGrafter"/>
</dbReference>
<keyword evidence="5 16" id="KW-0813">Transport</keyword>
<evidence type="ECO:0000256" key="3">
    <source>
        <dbReference type="ARBA" id="ARBA00005163"/>
    </source>
</evidence>
<name>A0A2N5Y4U2_9GAMM</name>
<evidence type="ECO:0000256" key="10">
    <source>
        <dbReference type="ARBA" id="ARBA00022692"/>
    </source>
</evidence>
<dbReference type="GO" id="GO:0046872">
    <property type="term" value="F:metal ion binding"/>
    <property type="evidence" value="ECO:0007669"/>
    <property type="project" value="UniProtKB-KW"/>
</dbReference>
<dbReference type="GO" id="GO:0020037">
    <property type="term" value="F:heme binding"/>
    <property type="evidence" value="ECO:0007669"/>
    <property type="project" value="InterPro"/>
</dbReference>
<dbReference type="GO" id="GO:0005886">
    <property type="term" value="C:plasma membrane"/>
    <property type="evidence" value="ECO:0007669"/>
    <property type="project" value="UniProtKB-SubCell"/>
</dbReference>
<evidence type="ECO:0000256" key="18">
    <source>
        <dbReference type="PIRSR" id="PIRSR000169-2"/>
    </source>
</evidence>
<keyword evidence="21" id="KW-1185">Reference proteome</keyword>
<comment type="function">
    <text evidence="1 16">Membrane-anchoring subunit of succinate dehydrogenase (SDH).</text>
</comment>
<keyword evidence="11 18" id="KW-0479">Metal-binding</keyword>
<gene>
    <name evidence="20" type="primary">sdhD</name>
    <name evidence="20" type="ORF">CWI75_07675</name>
</gene>
<keyword evidence="9 18" id="KW-0349">Heme</keyword>
<dbReference type="Pfam" id="PF01127">
    <property type="entry name" value="Sdh_cyt"/>
    <property type="match status" value="1"/>
</dbReference>
<evidence type="ECO:0000256" key="13">
    <source>
        <dbReference type="ARBA" id="ARBA00022989"/>
    </source>
</evidence>
<organism evidence="20 21">
    <name type="scientific">Kineobactrum sediminis</name>
    <dbReference type="NCBI Taxonomy" id="1905677"/>
    <lineage>
        <taxon>Bacteria</taxon>
        <taxon>Pseudomonadati</taxon>
        <taxon>Pseudomonadota</taxon>
        <taxon>Gammaproteobacteria</taxon>
        <taxon>Cellvibrionales</taxon>
        <taxon>Halieaceae</taxon>
        <taxon>Kineobactrum</taxon>
    </lineage>
</organism>
<accession>A0A2N5Y4U2</accession>
<dbReference type="CDD" id="cd03494">
    <property type="entry name" value="SQR_TypeC_SdhD"/>
    <property type="match status" value="1"/>
</dbReference>
<evidence type="ECO:0000256" key="1">
    <source>
        <dbReference type="ARBA" id="ARBA00004050"/>
    </source>
</evidence>
<evidence type="ECO:0000313" key="21">
    <source>
        <dbReference type="Proteomes" id="UP000234845"/>
    </source>
</evidence>
<dbReference type="OrthoDB" id="5612767at2"/>
<dbReference type="NCBIfam" id="TIGR02968">
    <property type="entry name" value="succ_dehyd_anc"/>
    <property type="match status" value="1"/>
</dbReference>
<evidence type="ECO:0000313" key="20">
    <source>
        <dbReference type="EMBL" id="PLW83425.1"/>
    </source>
</evidence>
<comment type="subcellular location">
    <subcellularLocation>
        <location evidence="2 16">Cell inner membrane</location>
        <topology evidence="2 16">Multi-pass membrane protein</topology>
    </subcellularLocation>
</comment>
<evidence type="ECO:0000256" key="11">
    <source>
        <dbReference type="ARBA" id="ARBA00022723"/>
    </source>
</evidence>
<keyword evidence="14 18" id="KW-0408">Iron</keyword>
<keyword evidence="10 19" id="KW-0812">Transmembrane</keyword>
<protein>
    <recommendedName>
        <fullName evidence="4 16">Succinate dehydrogenase hydrophobic membrane anchor subunit</fullName>
    </recommendedName>
</protein>
<dbReference type="PANTHER" id="PTHR38689">
    <property type="entry name" value="SUCCINATE DEHYDROGENASE HYDROPHOBIC MEMBRANE ANCHOR SUBUNIT"/>
    <property type="match status" value="1"/>
</dbReference>
<keyword evidence="13 19" id="KW-1133">Transmembrane helix</keyword>
<dbReference type="Gene3D" id="1.20.1300.10">
    <property type="entry name" value="Fumarate reductase/succinate dehydrogenase, transmembrane subunit"/>
    <property type="match status" value="1"/>
</dbReference>
<dbReference type="GO" id="GO:0006099">
    <property type="term" value="P:tricarboxylic acid cycle"/>
    <property type="evidence" value="ECO:0007669"/>
    <property type="project" value="UniProtKB-UniRule"/>
</dbReference>
<dbReference type="InterPro" id="IPR034804">
    <property type="entry name" value="SQR/QFR_C/D"/>
</dbReference>
<dbReference type="PANTHER" id="PTHR38689:SF1">
    <property type="entry name" value="SUCCINATE DEHYDROGENASE HYDROPHOBIC MEMBRANE ANCHOR SUBUNIT"/>
    <property type="match status" value="1"/>
</dbReference>
<feature type="binding site" evidence="17">
    <location>
        <position position="81"/>
    </location>
    <ligand>
        <name>a ubiquinone</name>
        <dbReference type="ChEBI" id="CHEBI:16389"/>
    </ligand>
</feature>
<comment type="caution">
    <text evidence="20">The sequence shown here is derived from an EMBL/GenBank/DDBJ whole genome shotgun (WGS) entry which is preliminary data.</text>
</comment>
<sequence length="120" mass="13341">MVTAVTSLGRNGLADWLIQRVTGVILLAYFLFIAWAIAGGVDYPSWKALFEQTWVKVFSLMALLSLAAHAWIGLWAVLTDYLTERLMGSTGNFLRITSQLVIALGIFIYVVLGVQILWGY</sequence>
<feature type="binding site" description="axial binding residue" evidence="18">
    <location>
        <position position="69"/>
    </location>
    <ligand>
        <name>heme</name>
        <dbReference type="ChEBI" id="CHEBI:30413"/>
        <note>ligand shared with second transmembrane subunit</note>
    </ligand>
    <ligandPart>
        <name>Fe</name>
        <dbReference type="ChEBI" id="CHEBI:18248"/>
    </ligandPart>
</feature>
<dbReference type="Proteomes" id="UP000234845">
    <property type="component" value="Unassembled WGS sequence"/>
</dbReference>
<dbReference type="SUPFAM" id="SSF81343">
    <property type="entry name" value="Fumarate reductase respiratory complex transmembrane subunits"/>
    <property type="match status" value="1"/>
</dbReference>
<dbReference type="InterPro" id="IPR014312">
    <property type="entry name" value="Succ_DH_anchor"/>
</dbReference>
<feature type="transmembrane region" description="Helical" evidence="19">
    <location>
        <begin position="58"/>
        <end position="78"/>
    </location>
</feature>
<comment type="cofactor">
    <cofactor evidence="18">
        <name>heme</name>
        <dbReference type="ChEBI" id="CHEBI:30413"/>
    </cofactor>
    <text evidence="18">The heme is bound between the two transmembrane subunits.</text>
</comment>
<dbReference type="UniPathway" id="UPA00223"/>
<evidence type="ECO:0000256" key="7">
    <source>
        <dbReference type="ARBA" id="ARBA00022519"/>
    </source>
</evidence>
<keyword evidence="15 16" id="KW-0472">Membrane</keyword>
<dbReference type="PIRSF" id="PIRSF000169">
    <property type="entry name" value="SDH_D"/>
    <property type="match status" value="1"/>
</dbReference>
<evidence type="ECO:0000256" key="14">
    <source>
        <dbReference type="ARBA" id="ARBA00023004"/>
    </source>
</evidence>
<evidence type="ECO:0000256" key="9">
    <source>
        <dbReference type="ARBA" id="ARBA00022617"/>
    </source>
</evidence>
<dbReference type="AlphaFoldDB" id="A0A2N5Y4U2"/>
<dbReference type="InterPro" id="IPR000701">
    <property type="entry name" value="SuccDH_FuR_B_TM-su"/>
</dbReference>
<keyword evidence="6 16" id="KW-1003">Cell membrane</keyword>
<dbReference type="EMBL" id="PKLZ01000003">
    <property type="protein sequence ID" value="PLW83425.1"/>
    <property type="molecule type" value="Genomic_DNA"/>
</dbReference>